<reference evidence="2" key="1">
    <citation type="journal article" date="2023" name="G3 (Bethesda)">
        <title>A reference genome for the long-term kleptoplast-retaining sea slug Elysia crispata morphotype clarki.</title>
        <authorList>
            <person name="Eastman K.E."/>
            <person name="Pendleton A.L."/>
            <person name="Shaikh M.A."/>
            <person name="Suttiyut T."/>
            <person name="Ogas R."/>
            <person name="Tomko P."/>
            <person name="Gavelis G."/>
            <person name="Widhalm J.R."/>
            <person name="Wisecaver J.H."/>
        </authorList>
    </citation>
    <scope>NUCLEOTIDE SEQUENCE</scope>
    <source>
        <strain evidence="2">ECLA1</strain>
    </source>
</reference>
<evidence type="ECO:0000313" key="2">
    <source>
        <dbReference type="EMBL" id="KAK3799903.1"/>
    </source>
</evidence>
<name>A0AAE1EBH5_9GAST</name>
<proteinExistence type="predicted"/>
<protein>
    <submittedName>
        <fullName evidence="2">Uncharacterized protein</fullName>
    </submittedName>
</protein>
<feature type="region of interest" description="Disordered" evidence="1">
    <location>
        <begin position="47"/>
        <end position="101"/>
    </location>
</feature>
<dbReference type="Proteomes" id="UP001283361">
    <property type="component" value="Unassembled WGS sequence"/>
</dbReference>
<evidence type="ECO:0000313" key="3">
    <source>
        <dbReference type="Proteomes" id="UP001283361"/>
    </source>
</evidence>
<comment type="caution">
    <text evidence="2">The sequence shown here is derived from an EMBL/GenBank/DDBJ whole genome shotgun (WGS) entry which is preliminary data.</text>
</comment>
<organism evidence="2 3">
    <name type="scientific">Elysia crispata</name>
    <name type="common">lettuce slug</name>
    <dbReference type="NCBI Taxonomy" id="231223"/>
    <lineage>
        <taxon>Eukaryota</taxon>
        <taxon>Metazoa</taxon>
        <taxon>Spiralia</taxon>
        <taxon>Lophotrochozoa</taxon>
        <taxon>Mollusca</taxon>
        <taxon>Gastropoda</taxon>
        <taxon>Heterobranchia</taxon>
        <taxon>Euthyneura</taxon>
        <taxon>Panpulmonata</taxon>
        <taxon>Sacoglossa</taxon>
        <taxon>Placobranchoidea</taxon>
        <taxon>Plakobranchidae</taxon>
        <taxon>Elysia</taxon>
    </lineage>
</organism>
<evidence type="ECO:0000256" key="1">
    <source>
        <dbReference type="SAM" id="MobiDB-lite"/>
    </source>
</evidence>
<keyword evidence="3" id="KW-1185">Reference proteome</keyword>
<feature type="compositionally biased region" description="Acidic residues" evidence="1">
    <location>
        <begin position="87"/>
        <end position="101"/>
    </location>
</feature>
<sequence length="101" mass="11353">MIKHKGRLVILRTAEPRGNFSAALGLELNSRPPAVKSHSLVHRDVMCTRNNKGHKHKNVENEDQDKKNENKDVKNEDFTNGDKSLDDSDGEDNDAQCEGED</sequence>
<dbReference type="EMBL" id="JAWDGP010000525">
    <property type="protein sequence ID" value="KAK3799903.1"/>
    <property type="molecule type" value="Genomic_DNA"/>
</dbReference>
<accession>A0AAE1EBH5</accession>
<gene>
    <name evidence="2" type="ORF">RRG08_040844</name>
</gene>
<feature type="compositionally biased region" description="Basic and acidic residues" evidence="1">
    <location>
        <begin position="58"/>
        <end position="77"/>
    </location>
</feature>
<dbReference type="AlphaFoldDB" id="A0AAE1EBH5"/>